<proteinExistence type="predicted"/>
<gene>
    <name evidence="2" type="ORF">NBH00_14525</name>
</gene>
<evidence type="ECO:0000256" key="1">
    <source>
        <dbReference type="SAM" id="MobiDB-lite"/>
    </source>
</evidence>
<evidence type="ECO:0000313" key="3">
    <source>
        <dbReference type="Proteomes" id="UP001056035"/>
    </source>
</evidence>
<reference evidence="2 3" key="1">
    <citation type="submission" date="2022-06" db="EMBL/GenBank/DDBJ databases">
        <title>Paraconexibacter antarcticus.</title>
        <authorList>
            <person name="Kim C.S."/>
        </authorList>
    </citation>
    <scope>NUCLEOTIDE SEQUENCE [LARGE SCALE GENOMIC DNA]</scope>
    <source>
        <strain evidence="2 3">02-257</strain>
    </source>
</reference>
<protein>
    <submittedName>
        <fullName evidence="2">Copper transporter</fullName>
    </submittedName>
</protein>
<feature type="region of interest" description="Disordered" evidence="1">
    <location>
        <begin position="276"/>
        <end position="295"/>
    </location>
</feature>
<accession>A0ABY5DME2</accession>
<sequence>MFDFRYHALSLTAVFIALAVGLLLGVAIGDSGLVSSADRKLRASLHRDVNAAKRREQKAQAQLADADRFQRDVYPLLVANQLSGLSIGLVFLGDPAKDITGDVRDALRDTGGELRSVATTGTSTGTKLADAGKAAAGTRYADLAAVPEPDLKLVRAFGFRMGAQYVNPGKLFGAEKDTIFDTFNGDVRRLDAVIVVYAPPVGEPKGGAQDAREQWDQGFVEGLRKSRVPVVGVEEQNTDPSHIGWYKDRSISSVDDIDETAGHASLVFTLQGKQGAYGRRDGADSLLPDPVSATP</sequence>
<dbReference type="EMBL" id="CP098502">
    <property type="protein sequence ID" value="UTI62575.1"/>
    <property type="molecule type" value="Genomic_DNA"/>
</dbReference>
<dbReference type="RefSeq" id="WP_254569312.1">
    <property type="nucleotide sequence ID" value="NZ_CP098502.1"/>
</dbReference>
<evidence type="ECO:0000313" key="2">
    <source>
        <dbReference type="EMBL" id="UTI62575.1"/>
    </source>
</evidence>
<name>A0ABY5DME2_9ACTN</name>
<dbReference type="InterPro" id="IPR021522">
    <property type="entry name" value="MctB"/>
</dbReference>
<keyword evidence="3" id="KW-1185">Reference proteome</keyword>
<dbReference type="Proteomes" id="UP001056035">
    <property type="component" value="Chromosome"/>
</dbReference>
<dbReference type="Pfam" id="PF11382">
    <property type="entry name" value="MctB"/>
    <property type="match status" value="2"/>
</dbReference>
<organism evidence="2 3">
    <name type="scientific">Paraconexibacter antarcticus</name>
    <dbReference type="NCBI Taxonomy" id="2949664"/>
    <lineage>
        <taxon>Bacteria</taxon>
        <taxon>Bacillati</taxon>
        <taxon>Actinomycetota</taxon>
        <taxon>Thermoleophilia</taxon>
        <taxon>Solirubrobacterales</taxon>
        <taxon>Paraconexibacteraceae</taxon>
        <taxon>Paraconexibacter</taxon>
    </lineage>
</organism>